<dbReference type="Proteomes" id="UP000484885">
    <property type="component" value="Unassembled WGS sequence"/>
</dbReference>
<dbReference type="AlphaFoldDB" id="A0A845VDG7"/>
<reference evidence="1 2" key="1">
    <citation type="submission" date="2020-02" db="EMBL/GenBank/DDBJ databases">
        <authorList>
            <person name="Zhang X.-Y."/>
        </authorList>
    </citation>
    <scope>NUCLEOTIDE SEQUENCE [LARGE SCALE GENOMIC DNA]</scope>
    <source>
        <strain evidence="1 2">C33</strain>
    </source>
</reference>
<evidence type="ECO:0000313" key="1">
    <source>
        <dbReference type="EMBL" id="NDY95309.1"/>
    </source>
</evidence>
<organism evidence="1 2">
    <name type="scientific">Wenzhouxiangella limi</name>
    <dbReference type="NCBI Taxonomy" id="2707351"/>
    <lineage>
        <taxon>Bacteria</taxon>
        <taxon>Pseudomonadati</taxon>
        <taxon>Pseudomonadota</taxon>
        <taxon>Gammaproteobacteria</taxon>
        <taxon>Chromatiales</taxon>
        <taxon>Wenzhouxiangellaceae</taxon>
        <taxon>Wenzhouxiangella</taxon>
    </lineage>
</organism>
<dbReference type="EMBL" id="JAAGSC010000039">
    <property type="protein sequence ID" value="NDY95309.1"/>
    <property type="molecule type" value="Genomic_DNA"/>
</dbReference>
<evidence type="ECO:0008006" key="3">
    <source>
        <dbReference type="Google" id="ProtNLM"/>
    </source>
</evidence>
<comment type="caution">
    <text evidence="1">The sequence shown here is derived from an EMBL/GenBank/DDBJ whole genome shotgun (WGS) entry which is preliminary data.</text>
</comment>
<sequence>MQTLTEALVKSGVANRVLRDEHLADWLEGSAQRRYNLVNRAMAAGEMVRLARGIYVLDPKIAGSAPHAFVVAQHLRPGSFVSFEAALTWHGCIPEAVRLITSVVPGRRKAQFSVPLYGDFRFVPLALRTGCNLVAVRRVQFTGGIALVADPLRALLDLMCWRKIPSESAVDFLEGLRLEFGCFDELGADDLARMRGVYQHRRMEQVVDQFWQWYRRR</sequence>
<gene>
    <name evidence="1" type="ORF">G3I74_06165</name>
</gene>
<name>A0A845VDG7_9GAMM</name>
<proteinExistence type="predicted"/>
<evidence type="ECO:0000313" key="2">
    <source>
        <dbReference type="Proteomes" id="UP000484885"/>
    </source>
</evidence>
<protein>
    <recommendedName>
        <fullName evidence="3">Transcriptional regulator</fullName>
    </recommendedName>
</protein>
<keyword evidence="2" id="KW-1185">Reference proteome</keyword>
<accession>A0A845VDG7</accession>